<organism evidence="1 2">
    <name type="scientific">Acetatifactor muris</name>
    <dbReference type="NCBI Taxonomy" id="879566"/>
    <lineage>
        <taxon>Bacteria</taxon>
        <taxon>Bacillati</taxon>
        <taxon>Bacillota</taxon>
        <taxon>Clostridia</taxon>
        <taxon>Lachnospirales</taxon>
        <taxon>Lachnospiraceae</taxon>
        <taxon>Acetatifactor</taxon>
    </lineage>
</organism>
<gene>
    <name evidence="1" type="ORF">AMURIS_03114</name>
</gene>
<name>A0A2K4ZIS6_9FIRM</name>
<dbReference type="EMBL" id="OFSM01000015">
    <property type="protein sequence ID" value="SOY30387.1"/>
    <property type="molecule type" value="Genomic_DNA"/>
</dbReference>
<sequence length="135" mass="15690">MEHLDYNGMYEYLYAMKYQEQFPSGDYPDGISKDEIERLIMEYLSVTAEEIQDYAAFDKENQTYAWVRLGCFNYAPTYFGTSFPEVTDIRENEDGTVTLTVDAVCSMILCDDAVITHELTVRFSEDICNYLKDNN</sequence>
<dbReference type="InterPro" id="IPR045714">
    <property type="entry name" value="DUF6070"/>
</dbReference>
<evidence type="ECO:0000313" key="1">
    <source>
        <dbReference type="EMBL" id="SOY30387.1"/>
    </source>
</evidence>
<dbReference type="Pfam" id="PF19546">
    <property type="entry name" value="DUF6070"/>
    <property type="match status" value="1"/>
</dbReference>
<proteinExistence type="predicted"/>
<reference evidence="1 2" key="1">
    <citation type="submission" date="2018-01" db="EMBL/GenBank/DDBJ databases">
        <authorList>
            <person name="Gaut B.S."/>
            <person name="Morton B.R."/>
            <person name="Clegg M.T."/>
            <person name="Duvall M.R."/>
        </authorList>
    </citation>
    <scope>NUCLEOTIDE SEQUENCE [LARGE SCALE GENOMIC DNA]</scope>
    <source>
        <strain evidence="1">GP69</strain>
    </source>
</reference>
<keyword evidence="2" id="KW-1185">Reference proteome</keyword>
<protein>
    <submittedName>
        <fullName evidence="1">Uncharacterized protein</fullName>
    </submittedName>
</protein>
<dbReference type="AlphaFoldDB" id="A0A2K4ZIS6"/>
<evidence type="ECO:0000313" key="2">
    <source>
        <dbReference type="Proteomes" id="UP000236311"/>
    </source>
</evidence>
<dbReference type="Proteomes" id="UP000236311">
    <property type="component" value="Unassembled WGS sequence"/>
</dbReference>
<accession>A0A2K4ZIS6</accession>